<dbReference type="GO" id="GO:0008237">
    <property type="term" value="F:metallopeptidase activity"/>
    <property type="evidence" value="ECO:0007669"/>
    <property type="project" value="UniProtKB-KW"/>
</dbReference>
<dbReference type="AlphaFoldDB" id="A0A975YPG6"/>
<feature type="domain" description="CAAX prenyl protease 2/Lysostaphin resistance protein A-like" evidence="2">
    <location>
        <begin position="180"/>
        <end position="270"/>
    </location>
</feature>
<dbReference type="InterPro" id="IPR003675">
    <property type="entry name" value="Rce1/LyrA-like_dom"/>
</dbReference>
<organism evidence="3 4">
    <name type="scientific">Vibrio ostreae</name>
    <dbReference type="NCBI Taxonomy" id="2841925"/>
    <lineage>
        <taxon>Bacteria</taxon>
        <taxon>Pseudomonadati</taxon>
        <taxon>Pseudomonadota</taxon>
        <taxon>Gammaproteobacteria</taxon>
        <taxon>Vibrionales</taxon>
        <taxon>Vibrionaceae</taxon>
        <taxon>Vibrio</taxon>
    </lineage>
</organism>
<keyword evidence="4" id="KW-1185">Reference proteome</keyword>
<feature type="transmembrane region" description="Helical" evidence="1">
    <location>
        <begin position="235"/>
        <end position="254"/>
    </location>
</feature>
<feature type="transmembrane region" description="Helical" evidence="1">
    <location>
        <begin position="80"/>
        <end position="98"/>
    </location>
</feature>
<keyword evidence="3" id="KW-0482">Metalloprotease</keyword>
<evidence type="ECO:0000259" key="2">
    <source>
        <dbReference type="Pfam" id="PF02517"/>
    </source>
</evidence>
<feature type="transmembrane region" description="Helical" evidence="1">
    <location>
        <begin position="261"/>
        <end position="281"/>
    </location>
</feature>
<dbReference type="GO" id="GO:0080120">
    <property type="term" value="P:CAAX-box protein maturation"/>
    <property type="evidence" value="ECO:0007669"/>
    <property type="project" value="UniProtKB-ARBA"/>
</dbReference>
<reference evidence="3" key="1">
    <citation type="submission" date="2021-06" db="EMBL/GenBank/DDBJ databases">
        <title>Vibrio nov. sp., novel gut bacterium isolated from Yellow Sea oyster.</title>
        <authorList>
            <person name="Muhammad N."/>
            <person name="Nguyen T.H."/>
            <person name="Lee Y.-J."/>
            <person name="Ko J."/>
            <person name="Kim S.-G."/>
        </authorList>
    </citation>
    <scope>NUCLEOTIDE SEQUENCE</scope>
    <source>
        <strain evidence="3">OG9-811</strain>
    </source>
</reference>
<keyword evidence="3" id="KW-0378">Hydrolase</keyword>
<evidence type="ECO:0000256" key="1">
    <source>
        <dbReference type="SAM" id="Phobius"/>
    </source>
</evidence>
<feature type="transmembrane region" description="Helical" evidence="1">
    <location>
        <begin position="118"/>
        <end position="136"/>
    </location>
</feature>
<evidence type="ECO:0000313" key="3">
    <source>
        <dbReference type="EMBL" id="QXO18694.1"/>
    </source>
</evidence>
<gene>
    <name evidence="3" type="ORF">KNV97_10665</name>
</gene>
<protein>
    <submittedName>
        <fullName evidence="3">CPBP family intramembrane metalloprotease</fullName>
    </submittedName>
</protein>
<feature type="transmembrane region" description="Helical" evidence="1">
    <location>
        <begin position="148"/>
        <end position="169"/>
    </location>
</feature>
<accession>A0A975YPG6</accession>
<proteinExistence type="predicted"/>
<keyword evidence="1" id="KW-0472">Membrane</keyword>
<name>A0A975YPG6_9VIBR</name>
<dbReference type="Proteomes" id="UP000694232">
    <property type="component" value="Chromosome 1"/>
</dbReference>
<dbReference type="EMBL" id="CP076643">
    <property type="protein sequence ID" value="QXO18694.1"/>
    <property type="molecule type" value="Genomic_DNA"/>
</dbReference>
<dbReference type="RefSeq" id="WP_218563074.1">
    <property type="nucleotide sequence ID" value="NZ_CP076643.1"/>
</dbReference>
<feature type="transmembrane region" description="Helical" evidence="1">
    <location>
        <begin position="208"/>
        <end position="229"/>
    </location>
</feature>
<feature type="transmembrane region" description="Helical" evidence="1">
    <location>
        <begin position="9"/>
        <end position="28"/>
    </location>
</feature>
<dbReference type="Pfam" id="PF02517">
    <property type="entry name" value="Rce1-like"/>
    <property type="match status" value="1"/>
</dbReference>
<keyword evidence="1" id="KW-0812">Transmembrane</keyword>
<dbReference type="GO" id="GO:0004175">
    <property type="term" value="F:endopeptidase activity"/>
    <property type="evidence" value="ECO:0007669"/>
    <property type="project" value="UniProtKB-ARBA"/>
</dbReference>
<keyword evidence="1" id="KW-1133">Transmembrane helix</keyword>
<feature type="transmembrane region" description="Helical" evidence="1">
    <location>
        <begin position="181"/>
        <end position="201"/>
    </location>
</feature>
<dbReference type="KEGG" id="vos:KNV97_10665"/>
<evidence type="ECO:0000313" key="4">
    <source>
        <dbReference type="Proteomes" id="UP000694232"/>
    </source>
</evidence>
<keyword evidence="3" id="KW-0645">Protease</keyword>
<sequence length="283" mass="31291">MEWIQVSHLWIWALFGLAIIAALMSFYYRTLRPVSLGLMLVTLLSALVSGQITLQALVYSAVGLGGAFLLPRFNRDVKKLAWVFLLLWCTALLLHSVPGFNNILVLDKVHTGPDSLPFTLYLNLDKPLVFFALWLAQSGLLGDHHQRIRPVTWLILPGLLALLPLAWAVGAVQPEWSVPEWLWLFVLNNLLITCVVEEALFRGVIQQWLIKIFGSAGGIVLAGALFGLAHMAGGAMLVLFAALAGTGYGLAYYFSHRLWIAIGFHFLFNLTHLVLFTYPAAAG</sequence>